<dbReference type="AlphaFoldDB" id="A0A0L6CEY8"/>
<dbReference type="NCBIfam" id="NF038065">
    <property type="entry name" value="Pr6Pr"/>
    <property type="match status" value="1"/>
</dbReference>
<dbReference type="EMBL" id="LAIR01000002">
    <property type="protein sequence ID" value="KNX36377.1"/>
    <property type="molecule type" value="Genomic_DNA"/>
</dbReference>
<feature type="transmembrane region" description="Helical" evidence="1">
    <location>
        <begin position="54"/>
        <end position="74"/>
    </location>
</feature>
<gene>
    <name evidence="2" type="ORF">VV01_03240</name>
</gene>
<feature type="transmembrane region" description="Helical" evidence="1">
    <location>
        <begin position="117"/>
        <end position="138"/>
    </location>
</feature>
<name>A0A0L6CEY8_9MICO</name>
<feature type="transmembrane region" description="Helical" evidence="1">
    <location>
        <begin position="150"/>
        <end position="169"/>
    </location>
</feature>
<feature type="transmembrane region" description="Helical" evidence="1">
    <location>
        <begin position="12"/>
        <end position="34"/>
    </location>
</feature>
<dbReference type="InterPro" id="IPR049713">
    <property type="entry name" value="Pr6Pr-like"/>
</dbReference>
<evidence type="ECO:0000256" key="1">
    <source>
        <dbReference type="SAM" id="Phobius"/>
    </source>
</evidence>
<evidence type="ECO:0000313" key="2">
    <source>
        <dbReference type="EMBL" id="KNX36377.1"/>
    </source>
</evidence>
<evidence type="ECO:0000313" key="3">
    <source>
        <dbReference type="Proteomes" id="UP000037397"/>
    </source>
</evidence>
<dbReference type="OrthoDB" id="9809977at2"/>
<reference evidence="3" key="1">
    <citation type="submission" date="2015-03" db="EMBL/GenBank/DDBJ databases">
        <title>Luteipulveratus halotolerans sp. nov., a novel actinobacterium (Dermacoccaceae) from Sarawak, Malaysia.</title>
        <authorList>
            <person name="Juboi H."/>
            <person name="Basik A."/>
            <person name="Shamsul S.S."/>
            <person name="Arnold P."/>
            <person name="Schmitt E.K."/>
            <person name="Sanglier J.-J."/>
            <person name="Yeo T."/>
        </authorList>
    </citation>
    <scope>NUCLEOTIDE SEQUENCE [LARGE SCALE GENOMIC DNA]</scope>
    <source>
        <strain evidence="3">C296001</strain>
    </source>
</reference>
<protein>
    <recommendedName>
        <fullName evidence="4">F420-dependent oxidoreductase</fullName>
    </recommendedName>
</protein>
<evidence type="ECO:0008006" key="4">
    <source>
        <dbReference type="Google" id="ProtNLM"/>
    </source>
</evidence>
<dbReference type="RefSeq" id="WP_050668630.1">
    <property type="nucleotide sequence ID" value="NZ_LAIR01000002.1"/>
</dbReference>
<feature type="transmembrane region" description="Helical" evidence="1">
    <location>
        <begin position="86"/>
        <end position="105"/>
    </location>
</feature>
<comment type="caution">
    <text evidence="2">The sequence shown here is derived from an EMBL/GenBank/DDBJ whole genome shotgun (WGS) entry which is preliminary data.</text>
</comment>
<organism evidence="2 3">
    <name type="scientific">Luteipulveratus halotolerans</name>
    <dbReference type="NCBI Taxonomy" id="1631356"/>
    <lineage>
        <taxon>Bacteria</taxon>
        <taxon>Bacillati</taxon>
        <taxon>Actinomycetota</taxon>
        <taxon>Actinomycetes</taxon>
        <taxon>Micrococcales</taxon>
        <taxon>Dermacoccaceae</taxon>
        <taxon>Luteipulveratus</taxon>
    </lineage>
</organism>
<sequence>MRDVADSRPARWWHALTAVVCAGALILQLVLVVQGAQVLTTAEPPGLPTRLLRFVSYFTIQSNLLVLASVLPLVRRPSYDGPRWRVVRLDALIGITGTGLIHWFFLRPLLHLTGGPYVADKLLHVVVPLLAVVGWAAFGPRPRIDRRTVALSLVWPLAWGLLVVILLGAVTDWYPYPFVDVGVHGYPRVLLNIAGVGALLLSLAAGLAVIDRRGRRSADSTPDLRS</sequence>
<proteinExistence type="predicted"/>
<dbReference type="STRING" id="1631356.VV01_03240"/>
<keyword evidence="3" id="KW-1185">Reference proteome</keyword>
<dbReference type="Proteomes" id="UP000037397">
    <property type="component" value="Unassembled WGS sequence"/>
</dbReference>
<keyword evidence="1" id="KW-0472">Membrane</keyword>
<keyword evidence="1" id="KW-0812">Transmembrane</keyword>
<feature type="transmembrane region" description="Helical" evidence="1">
    <location>
        <begin position="189"/>
        <end position="210"/>
    </location>
</feature>
<keyword evidence="1" id="KW-1133">Transmembrane helix</keyword>
<accession>A0A0L6CEY8</accession>